<feature type="chain" id="PRO_5045307901" evidence="3">
    <location>
        <begin position="22"/>
        <end position="272"/>
    </location>
</feature>
<dbReference type="RefSeq" id="WP_275088682.1">
    <property type="nucleotide sequence ID" value="NZ_CP119078.1"/>
</dbReference>
<keyword evidence="1" id="KW-0547">Nucleotide-binding</keyword>
<feature type="signal peptide" evidence="3">
    <location>
        <begin position="1"/>
        <end position="21"/>
    </location>
</feature>
<evidence type="ECO:0000256" key="1">
    <source>
        <dbReference type="ARBA" id="ARBA00022741"/>
    </source>
</evidence>
<dbReference type="Proteomes" id="UP001222087">
    <property type="component" value="Chromosome"/>
</dbReference>
<evidence type="ECO:0000256" key="2">
    <source>
        <dbReference type="ARBA" id="ARBA00022840"/>
    </source>
</evidence>
<dbReference type="InterPro" id="IPR027417">
    <property type="entry name" value="P-loop_NTPase"/>
</dbReference>
<evidence type="ECO:0000256" key="3">
    <source>
        <dbReference type="SAM" id="SignalP"/>
    </source>
</evidence>
<feature type="domain" description="Zeta toxin" evidence="4">
    <location>
        <begin position="81"/>
        <end position="251"/>
    </location>
</feature>
<proteinExistence type="predicted"/>
<keyword evidence="3" id="KW-0732">Signal</keyword>
<dbReference type="InterPro" id="IPR010488">
    <property type="entry name" value="Zeta_toxin_domain"/>
</dbReference>
<reference evidence="5 6" key="1">
    <citation type="submission" date="2023-02" db="EMBL/GenBank/DDBJ databases">
        <title>Genome Sequence of L. cardiaca H63T.</title>
        <authorList>
            <person name="Lopez A.E."/>
            <person name="Cianciotto N.P."/>
        </authorList>
    </citation>
    <scope>NUCLEOTIDE SEQUENCE [LARGE SCALE GENOMIC DNA]</scope>
    <source>
        <strain evidence="5 6">H63</strain>
    </source>
</reference>
<gene>
    <name evidence="5" type="ORF">PXX05_13325</name>
</gene>
<evidence type="ECO:0000259" key="4">
    <source>
        <dbReference type="Pfam" id="PF06414"/>
    </source>
</evidence>
<name>A0ABY8ARM9_9GAMM</name>
<evidence type="ECO:0000313" key="6">
    <source>
        <dbReference type="Proteomes" id="UP001222087"/>
    </source>
</evidence>
<evidence type="ECO:0000313" key="5">
    <source>
        <dbReference type="EMBL" id="WED42866.1"/>
    </source>
</evidence>
<sequence length="272" mass="30772">MKQILMLLIVLQLACVGMANSQTLTCPPVDKQGKLRIDSQAEAILEKCIKQAPLTKTAFFNNKTQQYTAARQQLHNQIITEILKNKPCQVKQPIVIFTAGLPGAGKSTYLQKKLPWVNSKTFAAIDADEIRAKLPEYKGWNVESTMPEVKDIVDDILNRIGKPCEYNLVYDSPMIHADFYEQLIAKLKAMHYQTYIVYVKTPLNVAIARAKNRYLETGRYVSKSYLAEAEKNGQQTFNTIKKKVDGYIIVDGENFQTIEQGGKPFPKHVSNK</sequence>
<dbReference type="EMBL" id="CP119078">
    <property type="protein sequence ID" value="WED42866.1"/>
    <property type="molecule type" value="Genomic_DNA"/>
</dbReference>
<dbReference type="SUPFAM" id="SSF52540">
    <property type="entry name" value="P-loop containing nucleoside triphosphate hydrolases"/>
    <property type="match status" value="1"/>
</dbReference>
<keyword evidence="6" id="KW-1185">Reference proteome</keyword>
<protein>
    <submittedName>
        <fullName evidence="5">Zeta toxin family protein</fullName>
    </submittedName>
</protein>
<dbReference type="Gene3D" id="3.40.50.300">
    <property type="entry name" value="P-loop containing nucleotide triphosphate hydrolases"/>
    <property type="match status" value="1"/>
</dbReference>
<organism evidence="5 6">
    <name type="scientific">Legionella cardiaca</name>
    <dbReference type="NCBI Taxonomy" id="1071983"/>
    <lineage>
        <taxon>Bacteria</taxon>
        <taxon>Pseudomonadati</taxon>
        <taxon>Pseudomonadota</taxon>
        <taxon>Gammaproteobacteria</taxon>
        <taxon>Legionellales</taxon>
        <taxon>Legionellaceae</taxon>
        <taxon>Legionella</taxon>
    </lineage>
</organism>
<dbReference type="Pfam" id="PF06414">
    <property type="entry name" value="Zeta_toxin"/>
    <property type="match status" value="1"/>
</dbReference>
<keyword evidence="2" id="KW-0067">ATP-binding</keyword>
<accession>A0ABY8ARM9</accession>